<dbReference type="Proteomes" id="UP000566324">
    <property type="component" value="Unassembled WGS sequence"/>
</dbReference>
<evidence type="ECO:0000313" key="3">
    <source>
        <dbReference type="Proteomes" id="UP000566324"/>
    </source>
</evidence>
<keyword evidence="3" id="KW-1185">Reference proteome</keyword>
<dbReference type="Pfam" id="PF06835">
    <property type="entry name" value="LptC"/>
    <property type="match status" value="1"/>
</dbReference>
<proteinExistence type="predicted"/>
<reference evidence="2 3" key="1">
    <citation type="submission" date="2020-08" db="EMBL/GenBank/DDBJ databases">
        <title>Genomic Encyclopedia of Type Strains, Phase IV (KMG-IV): sequencing the most valuable type-strain genomes for metagenomic binning, comparative biology and taxonomic classification.</title>
        <authorList>
            <person name="Goeker M."/>
        </authorList>
    </citation>
    <scope>NUCLEOTIDE SEQUENCE [LARGE SCALE GENOMIC DNA]</scope>
    <source>
        <strain evidence="2 3">DSM 17328</strain>
    </source>
</reference>
<name>A0A7W7B034_9SPHN</name>
<dbReference type="InterPro" id="IPR010664">
    <property type="entry name" value="LipoPS_assembly_LptC-rel"/>
</dbReference>
<feature type="transmembrane region" description="Helical" evidence="1">
    <location>
        <begin position="32"/>
        <end position="51"/>
    </location>
</feature>
<sequence length="209" mass="23131">MTQTADELASDRRRWAMPGSAWDRQVVVLKRLLPATAVAIFLACLIWPLTARQEFSFILSRDGVEKARERLRMEAPMYRGEDSKGRPFSILADEALQRSSNTPVVELKRIEASLEMLEGTATVTAPSGRYDLEAERLNVLGPVVFHRPDGFVLQTGDVAVDLPTRKVTSAGRVSGRMPLGAFSASRLDADMETRVVTLSGGVKMRITQR</sequence>
<keyword evidence="1" id="KW-0472">Membrane</keyword>
<dbReference type="AlphaFoldDB" id="A0A7W7B034"/>
<organism evidence="2 3">
    <name type="scientific">Sphingosinicella soli</name>
    <dbReference type="NCBI Taxonomy" id="333708"/>
    <lineage>
        <taxon>Bacteria</taxon>
        <taxon>Pseudomonadati</taxon>
        <taxon>Pseudomonadota</taxon>
        <taxon>Alphaproteobacteria</taxon>
        <taxon>Sphingomonadales</taxon>
        <taxon>Sphingosinicellaceae</taxon>
        <taxon>Sphingosinicella</taxon>
    </lineage>
</organism>
<evidence type="ECO:0000313" key="2">
    <source>
        <dbReference type="EMBL" id="MBB4631558.1"/>
    </source>
</evidence>
<evidence type="ECO:0000256" key="1">
    <source>
        <dbReference type="SAM" id="Phobius"/>
    </source>
</evidence>
<keyword evidence="1" id="KW-1133">Transmembrane helix</keyword>
<gene>
    <name evidence="2" type="ORF">GGQ98_001170</name>
</gene>
<comment type="caution">
    <text evidence="2">The sequence shown here is derived from an EMBL/GenBank/DDBJ whole genome shotgun (WGS) entry which is preliminary data.</text>
</comment>
<accession>A0A7W7B034</accession>
<dbReference type="EMBL" id="JACHNZ010000010">
    <property type="protein sequence ID" value="MBB4631558.1"/>
    <property type="molecule type" value="Genomic_DNA"/>
</dbReference>
<keyword evidence="1" id="KW-0812">Transmembrane</keyword>
<protein>
    <submittedName>
        <fullName evidence="2">Lipopolysaccharide export system protein LptC</fullName>
    </submittedName>
</protein>
<dbReference type="Gene3D" id="2.60.450.10">
    <property type="entry name" value="Lipopolysaccharide (LPS) transport protein A like domain"/>
    <property type="match status" value="1"/>
</dbReference>
<dbReference type="RefSeq" id="WP_184066468.1">
    <property type="nucleotide sequence ID" value="NZ_JACHNZ010000010.1"/>
</dbReference>